<comment type="caution">
    <text evidence="2">The sequence shown here is derived from an EMBL/GenBank/DDBJ whole genome shotgun (WGS) entry which is preliminary data.</text>
</comment>
<feature type="compositionally biased region" description="Basic and acidic residues" evidence="1">
    <location>
        <begin position="55"/>
        <end position="72"/>
    </location>
</feature>
<feature type="region of interest" description="Disordered" evidence="1">
    <location>
        <begin position="112"/>
        <end position="133"/>
    </location>
</feature>
<evidence type="ECO:0000256" key="1">
    <source>
        <dbReference type="SAM" id="MobiDB-lite"/>
    </source>
</evidence>
<protein>
    <submittedName>
        <fullName evidence="2">Uncharacterized protein</fullName>
    </submittedName>
</protein>
<dbReference type="EMBL" id="BPLR01020400">
    <property type="protein sequence ID" value="GIX78317.1"/>
    <property type="molecule type" value="Genomic_DNA"/>
</dbReference>
<organism evidence="2 3">
    <name type="scientific">Caerostris extrusa</name>
    <name type="common">Bark spider</name>
    <name type="synonym">Caerostris bankana</name>
    <dbReference type="NCBI Taxonomy" id="172846"/>
    <lineage>
        <taxon>Eukaryota</taxon>
        <taxon>Metazoa</taxon>
        <taxon>Ecdysozoa</taxon>
        <taxon>Arthropoda</taxon>
        <taxon>Chelicerata</taxon>
        <taxon>Arachnida</taxon>
        <taxon>Araneae</taxon>
        <taxon>Araneomorphae</taxon>
        <taxon>Entelegynae</taxon>
        <taxon>Araneoidea</taxon>
        <taxon>Araneidae</taxon>
        <taxon>Caerostris</taxon>
    </lineage>
</organism>
<dbReference type="AlphaFoldDB" id="A0AAV4N0L2"/>
<reference evidence="2 3" key="1">
    <citation type="submission" date="2021-06" db="EMBL/GenBank/DDBJ databases">
        <title>Caerostris extrusa draft genome.</title>
        <authorList>
            <person name="Kono N."/>
            <person name="Arakawa K."/>
        </authorList>
    </citation>
    <scope>NUCLEOTIDE SEQUENCE [LARGE SCALE GENOMIC DNA]</scope>
</reference>
<dbReference type="Proteomes" id="UP001054945">
    <property type="component" value="Unassembled WGS sequence"/>
</dbReference>
<accession>A0AAV4N0L2</accession>
<feature type="region of interest" description="Disordered" evidence="1">
    <location>
        <begin position="53"/>
        <end position="72"/>
    </location>
</feature>
<proteinExistence type="predicted"/>
<evidence type="ECO:0000313" key="2">
    <source>
        <dbReference type="EMBL" id="GIX78317.1"/>
    </source>
</evidence>
<keyword evidence="3" id="KW-1185">Reference proteome</keyword>
<sequence length="133" mass="15261">MKECIKKFPQTNTPKYSSSFLGIPEFECPTRVRLLSVICMHCKGFNLSQRAPHSLLKEEGKKESEREKKWESRLKNDGIPEFECPTRVRLLSIICLHCKGFNLSQRAPPSLLKEEGKRIVKGKKNGKNSEAEK</sequence>
<gene>
    <name evidence="2" type="ORF">CEXT_33951</name>
</gene>
<evidence type="ECO:0000313" key="3">
    <source>
        <dbReference type="Proteomes" id="UP001054945"/>
    </source>
</evidence>
<name>A0AAV4N0L2_CAEEX</name>